<comment type="subunit">
    <text evidence="3">Homodimer.</text>
</comment>
<keyword evidence="10" id="KW-0010">Activator</keyword>
<dbReference type="InterPro" id="IPR022689">
    <property type="entry name" value="Iron_dep_repressor"/>
</dbReference>
<dbReference type="Pfam" id="PF04023">
    <property type="entry name" value="FeoA"/>
    <property type="match status" value="1"/>
</dbReference>
<evidence type="ECO:0000256" key="3">
    <source>
        <dbReference type="ARBA" id="ARBA00011738"/>
    </source>
</evidence>
<organism evidence="16 17">
    <name type="scientific">Prosthecochloris aestuarii (strain DSM 271 / SK 413)</name>
    <dbReference type="NCBI Taxonomy" id="290512"/>
    <lineage>
        <taxon>Bacteria</taxon>
        <taxon>Pseudomonadati</taxon>
        <taxon>Chlorobiota</taxon>
        <taxon>Chlorobiia</taxon>
        <taxon>Chlorobiales</taxon>
        <taxon>Chlorobiaceae</taxon>
        <taxon>Prosthecochloris</taxon>
    </lineage>
</organism>
<evidence type="ECO:0000256" key="11">
    <source>
        <dbReference type="ARBA" id="ARBA00023163"/>
    </source>
</evidence>
<dbReference type="SUPFAM" id="SSF47979">
    <property type="entry name" value="Iron-dependent repressor protein, dimerization domain"/>
    <property type="match status" value="1"/>
</dbReference>
<dbReference type="SMART" id="SM00899">
    <property type="entry name" value="FeoA"/>
    <property type="match status" value="1"/>
</dbReference>
<evidence type="ECO:0000313" key="17">
    <source>
        <dbReference type="Proteomes" id="UP000002725"/>
    </source>
</evidence>
<dbReference type="RefSeq" id="WP_012505169.1">
    <property type="nucleotide sequence ID" value="NC_011059.1"/>
</dbReference>
<dbReference type="GO" id="GO:0003677">
    <property type="term" value="F:DNA binding"/>
    <property type="evidence" value="ECO:0007669"/>
    <property type="project" value="UniProtKB-KW"/>
</dbReference>
<dbReference type="GO" id="GO:0003700">
    <property type="term" value="F:DNA-binding transcription factor activity"/>
    <property type="evidence" value="ECO:0007669"/>
    <property type="project" value="InterPro"/>
</dbReference>
<dbReference type="InterPro" id="IPR050536">
    <property type="entry name" value="DtxR_MntR_Metal-Reg"/>
</dbReference>
<evidence type="ECO:0000256" key="2">
    <source>
        <dbReference type="ARBA" id="ARBA00007871"/>
    </source>
</evidence>
<protein>
    <recommendedName>
        <fullName evidence="4">Transcriptional regulator MntR</fullName>
    </recommendedName>
    <alternativeName>
        <fullName evidence="14">Manganese transport regulator</fullName>
    </alternativeName>
</protein>
<dbReference type="Proteomes" id="UP000002725">
    <property type="component" value="Chromosome"/>
</dbReference>
<dbReference type="GO" id="GO:0046914">
    <property type="term" value="F:transition metal ion binding"/>
    <property type="evidence" value="ECO:0007669"/>
    <property type="project" value="InterPro"/>
</dbReference>
<sequence length="239" mass="26596">MDGRLGVIKGETLGESNDMYLLTVFRLVERGGEVSISHLAEATGHSMSTVSEKVRRLTRRGYLLHEWRGAVTLSAEGWRYAGRLLRKRRLIETFLVCQAGYNVYDVHVDACRLEHVISDRLTDALERMLDYPRHDPHGHPIPDKEGVISAAYTVSLTVLDEGCHAEVVSLNSEDMERLKYLDELGFSPGVTFRLLHKAPFDGPLTIDMNGYCFSLALSLASSIDVVVQKDLSSGTNGMS</sequence>
<proteinExistence type="inferred from homology"/>
<dbReference type="GO" id="GO:0005737">
    <property type="term" value="C:cytoplasm"/>
    <property type="evidence" value="ECO:0007669"/>
    <property type="project" value="UniProtKB-SubCell"/>
</dbReference>
<dbReference type="InterPro" id="IPR036388">
    <property type="entry name" value="WH-like_DNA-bd_sf"/>
</dbReference>
<evidence type="ECO:0000313" key="16">
    <source>
        <dbReference type="EMBL" id="ACF45632.1"/>
    </source>
</evidence>
<dbReference type="Pfam" id="PF02742">
    <property type="entry name" value="Fe_dep_repr_C"/>
    <property type="match status" value="1"/>
</dbReference>
<evidence type="ECO:0000256" key="5">
    <source>
        <dbReference type="ARBA" id="ARBA00022490"/>
    </source>
</evidence>
<dbReference type="InterPro" id="IPR008988">
    <property type="entry name" value="Transcriptional_repressor_C"/>
</dbReference>
<dbReference type="SUPFAM" id="SSF46785">
    <property type="entry name" value="Winged helix' DNA-binding domain"/>
    <property type="match status" value="1"/>
</dbReference>
<dbReference type="HOGENOM" id="CLU_069532_0_2_10"/>
<dbReference type="Pfam" id="PF01325">
    <property type="entry name" value="Fe_dep_repress"/>
    <property type="match status" value="1"/>
</dbReference>
<dbReference type="KEGG" id="paa:Paes_0576"/>
<evidence type="ECO:0000256" key="1">
    <source>
        <dbReference type="ARBA" id="ARBA00004496"/>
    </source>
</evidence>
<dbReference type="PANTHER" id="PTHR33238">
    <property type="entry name" value="IRON (METAL) DEPENDENT REPRESSOR, DTXR FAMILY"/>
    <property type="match status" value="1"/>
</dbReference>
<evidence type="ECO:0000256" key="13">
    <source>
        <dbReference type="ARBA" id="ARBA00025185"/>
    </source>
</evidence>
<evidence type="ECO:0000259" key="15">
    <source>
        <dbReference type="PROSITE" id="PS50944"/>
    </source>
</evidence>
<comment type="subcellular location">
    <subcellularLocation>
        <location evidence="1">Cytoplasm</location>
    </subcellularLocation>
</comment>
<evidence type="ECO:0000256" key="9">
    <source>
        <dbReference type="ARBA" id="ARBA00023125"/>
    </source>
</evidence>
<dbReference type="InterPro" id="IPR036421">
    <property type="entry name" value="Fe_dep_repressor_sf"/>
</dbReference>
<comment type="function">
    <text evidence="13">In the presence of manganese, represses expression of mntH and mntS. Up-regulates expression of mntP.</text>
</comment>
<evidence type="ECO:0000256" key="10">
    <source>
        <dbReference type="ARBA" id="ARBA00023159"/>
    </source>
</evidence>
<keyword evidence="6" id="KW-0678">Repressor</keyword>
<dbReference type="PROSITE" id="PS50944">
    <property type="entry name" value="HTH_DTXR"/>
    <property type="match status" value="1"/>
</dbReference>
<evidence type="ECO:0000256" key="6">
    <source>
        <dbReference type="ARBA" id="ARBA00022491"/>
    </source>
</evidence>
<dbReference type="eggNOG" id="COG1321">
    <property type="taxonomic scope" value="Bacteria"/>
</dbReference>
<comment type="similarity">
    <text evidence="2">Belongs to the DtxR/MntR family.</text>
</comment>
<dbReference type="AlphaFoldDB" id="B4S5Y1"/>
<evidence type="ECO:0000256" key="14">
    <source>
        <dbReference type="ARBA" id="ARBA00032593"/>
    </source>
</evidence>
<keyword evidence="8" id="KW-0805">Transcription regulation</keyword>
<evidence type="ECO:0000256" key="4">
    <source>
        <dbReference type="ARBA" id="ARBA00022386"/>
    </source>
</evidence>
<dbReference type="SMART" id="SM00529">
    <property type="entry name" value="HTH_DTXR"/>
    <property type="match status" value="1"/>
</dbReference>
<dbReference type="InterPro" id="IPR001367">
    <property type="entry name" value="Fe_dep_repressor"/>
</dbReference>
<keyword evidence="12" id="KW-0464">Manganese</keyword>
<dbReference type="Gene3D" id="2.30.30.90">
    <property type="match status" value="1"/>
</dbReference>
<keyword evidence="9" id="KW-0238">DNA-binding</keyword>
<dbReference type="EMBL" id="CP001108">
    <property type="protein sequence ID" value="ACF45632.1"/>
    <property type="molecule type" value="Genomic_DNA"/>
</dbReference>
<dbReference type="InterPro" id="IPR038157">
    <property type="entry name" value="FeoA_core_dom"/>
</dbReference>
<gene>
    <name evidence="16" type="ordered locus">Paes_0576</name>
</gene>
<keyword evidence="5" id="KW-0963">Cytoplasm</keyword>
<feature type="domain" description="HTH dtxR-type" evidence="15">
    <location>
        <begin position="13"/>
        <end position="74"/>
    </location>
</feature>
<dbReference type="GO" id="GO:0046983">
    <property type="term" value="F:protein dimerization activity"/>
    <property type="evidence" value="ECO:0007669"/>
    <property type="project" value="InterPro"/>
</dbReference>
<keyword evidence="7" id="KW-0408">Iron</keyword>
<name>B4S5Y1_PROA2</name>
<dbReference type="Gene3D" id="1.10.10.10">
    <property type="entry name" value="Winged helix-like DNA-binding domain superfamily/Winged helix DNA-binding domain"/>
    <property type="match status" value="1"/>
</dbReference>
<evidence type="ECO:0000256" key="12">
    <source>
        <dbReference type="ARBA" id="ARBA00023211"/>
    </source>
</evidence>
<dbReference type="InterPro" id="IPR007167">
    <property type="entry name" value="Fe-transptr_FeoA-like"/>
</dbReference>
<evidence type="ECO:0000256" key="7">
    <source>
        <dbReference type="ARBA" id="ARBA00023004"/>
    </source>
</evidence>
<dbReference type="STRING" id="290512.Paes_0576"/>
<dbReference type="InterPro" id="IPR036390">
    <property type="entry name" value="WH_DNA-bd_sf"/>
</dbReference>
<reference evidence="16" key="1">
    <citation type="submission" date="2008-06" db="EMBL/GenBank/DDBJ databases">
        <title>Complete sequence of chromosome of Prosthecochloris aestuarii DSM 271.</title>
        <authorList>
            <consortium name="US DOE Joint Genome Institute"/>
            <person name="Lucas S."/>
            <person name="Copeland A."/>
            <person name="Lapidus A."/>
            <person name="Glavina del Rio T."/>
            <person name="Dalin E."/>
            <person name="Tice H."/>
            <person name="Bruce D."/>
            <person name="Goodwin L."/>
            <person name="Pitluck S."/>
            <person name="Schmutz J."/>
            <person name="Larimer F."/>
            <person name="Land M."/>
            <person name="Hauser L."/>
            <person name="Kyrpides N."/>
            <person name="Anderson I."/>
            <person name="Liu Z."/>
            <person name="Li T."/>
            <person name="Zhao F."/>
            <person name="Overmann J."/>
            <person name="Bryant D.A."/>
            <person name="Richardson P."/>
        </authorList>
    </citation>
    <scope>NUCLEOTIDE SEQUENCE [LARGE SCALE GENOMIC DNA]</scope>
    <source>
        <strain evidence="16">DSM 271</strain>
    </source>
</reference>
<evidence type="ECO:0000256" key="8">
    <source>
        <dbReference type="ARBA" id="ARBA00023015"/>
    </source>
</evidence>
<dbReference type="eggNOG" id="COG1918">
    <property type="taxonomic scope" value="Bacteria"/>
</dbReference>
<keyword evidence="11" id="KW-0804">Transcription</keyword>
<dbReference type="GO" id="GO:0045892">
    <property type="term" value="P:negative regulation of DNA-templated transcription"/>
    <property type="evidence" value="ECO:0007669"/>
    <property type="project" value="TreeGrafter"/>
</dbReference>
<dbReference type="PANTHER" id="PTHR33238:SF11">
    <property type="entry name" value="TRANSCRIPTIONAL REGULATOR MNTR"/>
    <property type="match status" value="1"/>
</dbReference>
<dbReference type="SUPFAM" id="SSF50037">
    <property type="entry name" value="C-terminal domain of transcriptional repressors"/>
    <property type="match status" value="1"/>
</dbReference>
<keyword evidence="17" id="KW-1185">Reference proteome</keyword>
<accession>B4S5Y1</accession>
<dbReference type="InterPro" id="IPR022687">
    <property type="entry name" value="HTH_DTXR"/>
</dbReference>